<accession>A0A5D2HWL5</accession>
<evidence type="ECO:0000313" key="2">
    <source>
        <dbReference type="EMBL" id="TYH34139.1"/>
    </source>
</evidence>
<evidence type="ECO:0000256" key="1">
    <source>
        <dbReference type="SAM" id="MobiDB-lite"/>
    </source>
</evidence>
<keyword evidence="3" id="KW-1185">Reference proteome</keyword>
<dbReference type="Proteomes" id="UP000322667">
    <property type="component" value="Chromosome D13"/>
</dbReference>
<organism evidence="2 3">
    <name type="scientific">Gossypium tomentosum</name>
    <name type="common">Hawaiian cotton</name>
    <name type="synonym">Gossypium sandvicense</name>
    <dbReference type="NCBI Taxonomy" id="34277"/>
    <lineage>
        <taxon>Eukaryota</taxon>
        <taxon>Viridiplantae</taxon>
        <taxon>Streptophyta</taxon>
        <taxon>Embryophyta</taxon>
        <taxon>Tracheophyta</taxon>
        <taxon>Spermatophyta</taxon>
        <taxon>Magnoliopsida</taxon>
        <taxon>eudicotyledons</taxon>
        <taxon>Gunneridae</taxon>
        <taxon>Pentapetalae</taxon>
        <taxon>rosids</taxon>
        <taxon>malvids</taxon>
        <taxon>Malvales</taxon>
        <taxon>Malvaceae</taxon>
        <taxon>Malvoideae</taxon>
        <taxon>Gossypium</taxon>
    </lineage>
</organism>
<proteinExistence type="predicted"/>
<protein>
    <submittedName>
        <fullName evidence="2">Uncharacterized protein</fullName>
    </submittedName>
</protein>
<dbReference type="AlphaFoldDB" id="A0A5D2HWL5"/>
<evidence type="ECO:0000313" key="3">
    <source>
        <dbReference type="Proteomes" id="UP000322667"/>
    </source>
</evidence>
<dbReference type="EMBL" id="CM017635">
    <property type="protein sequence ID" value="TYH34139.1"/>
    <property type="molecule type" value="Genomic_DNA"/>
</dbReference>
<sequence length="64" mass="7151">MFKKKNGCFFFFCYGFDPSLSRRSHAPNPHSNFDCEEATRIRQRDISTSSEGTHARGGIAHAGA</sequence>
<feature type="region of interest" description="Disordered" evidence="1">
    <location>
        <begin position="44"/>
        <end position="64"/>
    </location>
</feature>
<reference evidence="2 3" key="1">
    <citation type="submission" date="2019-07" db="EMBL/GenBank/DDBJ databases">
        <title>WGS assembly of Gossypium tomentosum.</title>
        <authorList>
            <person name="Chen Z.J."/>
            <person name="Sreedasyam A."/>
            <person name="Ando A."/>
            <person name="Song Q."/>
            <person name="De L."/>
            <person name="Hulse-Kemp A."/>
            <person name="Ding M."/>
            <person name="Ye W."/>
            <person name="Kirkbride R."/>
            <person name="Jenkins J."/>
            <person name="Plott C."/>
            <person name="Lovell J."/>
            <person name="Lin Y.-M."/>
            <person name="Vaughn R."/>
            <person name="Liu B."/>
            <person name="Li W."/>
            <person name="Simpson S."/>
            <person name="Scheffler B."/>
            <person name="Saski C."/>
            <person name="Grover C."/>
            <person name="Hu G."/>
            <person name="Conover J."/>
            <person name="Carlson J."/>
            <person name="Shu S."/>
            <person name="Boston L."/>
            <person name="Williams M."/>
            <person name="Peterson D."/>
            <person name="Mcgee K."/>
            <person name="Jones D."/>
            <person name="Wendel J."/>
            <person name="Stelly D."/>
            <person name="Grimwood J."/>
            <person name="Schmutz J."/>
        </authorList>
    </citation>
    <scope>NUCLEOTIDE SEQUENCE [LARGE SCALE GENOMIC DNA]</scope>
    <source>
        <strain evidence="2">7179.01</strain>
    </source>
</reference>
<gene>
    <name evidence="2" type="ORF">ES332_D13G108600v1</name>
</gene>
<name>A0A5D2HWL5_GOSTO</name>